<accession>A0A845B7S6</accession>
<comment type="caution">
    <text evidence="2">The sequence shown here is derived from an EMBL/GenBank/DDBJ whole genome shotgun (WGS) entry which is preliminary data.</text>
</comment>
<evidence type="ECO:0000313" key="2">
    <source>
        <dbReference type="EMBL" id="MXP62755.1"/>
    </source>
</evidence>
<dbReference type="OrthoDB" id="9809543at2"/>
<reference evidence="2 3" key="1">
    <citation type="submission" date="2019-03" db="EMBL/GenBank/DDBJ databases">
        <title>Roseomonas sp. a novel Roseomonas species isolated from Sea whip Gorgonian.</title>
        <authorList>
            <person name="Li F."/>
            <person name="Pan X."/>
            <person name="Huang S."/>
            <person name="Li Z."/>
            <person name="Meng B."/>
        </authorList>
    </citation>
    <scope>NUCLEOTIDE SEQUENCE [LARGE SCALE GENOMIC DNA]</scope>
    <source>
        <strain evidence="2 3">M0104</strain>
    </source>
</reference>
<dbReference type="EMBL" id="SNVJ01000003">
    <property type="protein sequence ID" value="MXP62755.1"/>
    <property type="molecule type" value="Genomic_DNA"/>
</dbReference>
<evidence type="ECO:0000256" key="1">
    <source>
        <dbReference type="SAM" id="Phobius"/>
    </source>
</evidence>
<dbReference type="RefSeq" id="WP_160935863.1">
    <property type="nucleotide sequence ID" value="NZ_SNVJ01000003.1"/>
</dbReference>
<keyword evidence="1" id="KW-0472">Membrane</keyword>
<feature type="transmembrane region" description="Helical" evidence="1">
    <location>
        <begin position="45"/>
        <end position="64"/>
    </location>
</feature>
<feature type="transmembrane region" description="Helical" evidence="1">
    <location>
        <begin position="227"/>
        <end position="255"/>
    </location>
</feature>
<dbReference type="Proteomes" id="UP000460715">
    <property type="component" value="Unassembled WGS sequence"/>
</dbReference>
<feature type="transmembrane region" description="Helical" evidence="1">
    <location>
        <begin position="167"/>
        <end position="191"/>
    </location>
</feature>
<feature type="transmembrane region" description="Helical" evidence="1">
    <location>
        <begin position="120"/>
        <end position="146"/>
    </location>
</feature>
<keyword evidence="1" id="KW-0812">Transmembrane</keyword>
<feature type="transmembrane region" description="Helical" evidence="1">
    <location>
        <begin position="71"/>
        <end position="91"/>
    </location>
</feature>
<evidence type="ECO:0000313" key="3">
    <source>
        <dbReference type="Proteomes" id="UP000460715"/>
    </source>
</evidence>
<protein>
    <submittedName>
        <fullName evidence="2">DUF2189 domain-containing protein</fullName>
    </submittedName>
</protein>
<dbReference type="InterPro" id="IPR018692">
    <property type="entry name" value="DUF2189"/>
</dbReference>
<name>A0A845B7S6_9PROT</name>
<sequence length="269" mass="28951">MMDTVWTLERASPPERASIHHIGTADVWDALRRGWDDFLATPTQLIFLAIIYPIIGLIAANAMAGRALMPLIWPVISGFALVGPLAALGIYELSRRREKGLPVSWVNALDVRHSPAFGSILGLGAMLLVLFVVWLLVAEALYAATIGDMQPTSIRAFADRLFGTPEGLTLIVVGNAVGFLFALAVLMLTVISFPMLLDRGAEGRAVDAATAIRTSIRAVRANPLPMALWGLIVGVLLLLGSLPLFVGLAVAVPVLGHATWHLYRKVVTY</sequence>
<proteinExistence type="predicted"/>
<keyword evidence="1" id="KW-1133">Transmembrane helix</keyword>
<dbReference type="Pfam" id="PF09955">
    <property type="entry name" value="DUF2189"/>
    <property type="match status" value="1"/>
</dbReference>
<gene>
    <name evidence="2" type="ORF">E0493_05235</name>
</gene>
<organism evidence="2 3">
    <name type="scientific">Teichococcus coralli</name>
    <dbReference type="NCBI Taxonomy" id="2545983"/>
    <lineage>
        <taxon>Bacteria</taxon>
        <taxon>Pseudomonadati</taxon>
        <taxon>Pseudomonadota</taxon>
        <taxon>Alphaproteobacteria</taxon>
        <taxon>Acetobacterales</taxon>
        <taxon>Roseomonadaceae</taxon>
        <taxon>Roseomonas</taxon>
    </lineage>
</organism>
<dbReference type="AlphaFoldDB" id="A0A845B7S6"/>
<keyword evidence="3" id="KW-1185">Reference proteome</keyword>